<keyword evidence="2" id="KW-0813">Transport</keyword>
<evidence type="ECO:0000256" key="3">
    <source>
        <dbReference type="ARBA" id="ARBA00022475"/>
    </source>
</evidence>
<organism evidence="9 10">
    <name type="scientific">Cupriavidus pauculus</name>
    <dbReference type="NCBI Taxonomy" id="82633"/>
    <lineage>
        <taxon>Bacteria</taxon>
        <taxon>Pseudomonadati</taxon>
        <taxon>Pseudomonadota</taxon>
        <taxon>Betaproteobacteria</taxon>
        <taxon>Burkholderiales</taxon>
        <taxon>Burkholderiaceae</taxon>
        <taxon>Cupriavidus</taxon>
    </lineage>
</organism>
<dbReference type="SMART" id="SM00382">
    <property type="entry name" value="AAA"/>
    <property type="match status" value="1"/>
</dbReference>
<gene>
    <name evidence="9" type="ORF">FOB72_31315</name>
</gene>
<dbReference type="InterPro" id="IPR003593">
    <property type="entry name" value="AAA+_ATPase"/>
</dbReference>
<dbReference type="AlphaFoldDB" id="A0A5P2HEY3"/>
<evidence type="ECO:0000256" key="5">
    <source>
        <dbReference type="ARBA" id="ARBA00022741"/>
    </source>
</evidence>
<dbReference type="Gene3D" id="3.40.50.300">
    <property type="entry name" value="P-loop containing nucleotide triphosphate hydrolases"/>
    <property type="match status" value="1"/>
</dbReference>
<dbReference type="RefSeq" id="WP_150377096.1">
    <property type="nucleotide sequence ID" value="NZ_CP044067.1"/>
</dbReference>
<dbReference type="PANTHER" id="PTHR43820">
    <property type="entry name" value="HIGH-AFFINITY BRANCHED-CHAIN AMINO ACID TRANSPORT ATP-BINDING PROTEIN LIVF"/>
    <property type="match status" value="1"/>
</dbReference>
<dbReference type="PROSITE" id="PS00211">
    <property type="entry name" value="ABC_TRANSPORTER_1"/>
    <property type="match status" value="1"/>
</dbReference>
<dbReference type="InterPro" id="IPR003439">
    <property type="entry name" value="ABC_transporter-like_ATP-bd"/>
</dbReference>
<keyword evidence="7" id="KW-0029">Amino-acid transport</keyword>
<evidence type="ECO:0000256" key="2">
    <source>
        <dbReference type="ARBA" id="ARBA00022448"/>
    </source>
</evidence>
<evidence type="ECO:0000313" key="9">
    <source>
        <dbReference type="EMBL" id="QET06378.1"/>
    </source>
</evidence>
<evidence type="ECO:0000256" key="6">
    <source>
        <dbReference type="ARBA" id="ARBA00022840"/>
    </source>
</evidence>
<proteinExistence type="inferred from homology"/>
<evidence type="ECO:0000256" key="1">
    <source>
        <dbReference type="ARBA" id="ARBA00005417"/>
    </source>
</evidence>
<comment type="similarity">
    <text evidence="1">Belongs to the ABC transporter superfamily.</text>
</comment>
<reference evidence="9 10" key="1">
    <citation type="submission" date="2019-09" db="EMBL/GenBank/DDBJ databases">
        <title>FDA dAtabase for Regulatory Grade micrObial Sequences (FDA-ARGOS): Supporting development and validation of Infectious Disease Dx tests.</title>
        <authorList>
            <person name="Sciortino C."/>
            <person name="Tallon L."/>
            <person name="Sadzewicz L."/>
            <person name="Vavikolanu K."/>
            <person name="Mehta A."/>
            <person name="Aluvathingal J."/>
            <person name="Nadendla S."/>
            <person name="Nandy P."/>
            <person name="Geyer C."/>
            <person name="Yan Y."/>
            <person name="Sichtig H."/>
        </authorList>
    </citation>
    <scope>NUCLEOTIDE SEQUENCE [LARGE SCALE GENOMIC DNA]</scope>
    <source>
        <strain evidence="9 10">FDAARGOS_664</strain>
    </source>
</reference>
<dbReference type="OrthoDB" id="9776369at2"/>
<dbReference type="InterPro" id="IPR017871">
    <property type="entry name" value="ABC_transporter-like_CS"/>
</dbReference>
<keyword evidence="6 9" id="KW-0067">ATP-binding</keyword>
<dbReference type="InterPro" id="IPR027417">
    <property type="entry name" value="P-loop_NTPase"/>
</dbReference>
<feature type="domain" description="ABC transporter" evidence="8">
    <location>
        <begin position="5"/>
        <end position="238"/>
    </location>
</feature>
<dbReference type="GO" id="GO:0005524">
    <property type="term" value="F:ATP binding"/>
    <property type="evidence" value="ECO:0007669"/>
    <property type="project" value="UniProtKB-KW"/>
</dbReference>
<dbReference type="PANTHER" id="PTHR43820:SF4">
    <property type="entry name" value="HIGH-AFFINITY BRANCHED-CHAIN AMINO ACID TRANSPORT ATP-BINDING PROTEIN LIVF"/>
    <property type="match status" value="1"/>
</dbReference>
<accession>A0A5P2HEY3</accession>
<keyword evidence="4" id="KW-0997">Cell inner membrane</keyword>
<sequence length="245" mass="26661">MTSILAVRNLNAAYRSLAVLSDVSIDVPEGGMTALLGANGAGKTTLLRSISNVLVRATGEITFDGRRIDGQSCDAIARAGIAHVPDGRGTFSQLSVEENLCLGAISRRDKAAWQRDMARMYEYFPRLHEYRRKPAGLMSGGEQQMLAIARALMLAPKLLMLDEPSFGLAPMIVRQIFDILRQINSQRQLSILLVEQNASLALDLATNAYVLEGGRVTISGPSSVLRGDERVRRAYLGHPEESAHA</sequence>
<dbReference type="PROSITE" id="PS50893">
    <property type="entry name" value="ABC_TRANSPORTER_2"/>
    <property type="match status" value="1"/>
</dbReference>
<dbReference type="CDD" id="cd03224">
    <property type="entry name" value="ABC_TM1139_LivF_branched"/>
    <property type="match status" value="1"/>
</dbReference>
<dbReference type="Proteomes" id="UP000322822">
    <property type="component" value="Chromosome 2"/>
</dbReference>
<evidence type="ECO:0000313" key="10">
    <source>
        <dbReference type="Proteomes" id="UP000322822"/>
    </source>
</evidence>
<dbReference type="GO" id="GO:0015658">
    <property type="term" value="F:branched-chain amino acid transmembrane transporter activity"/>
    <property type="evidence" value="ECO:0007669"/>
    <property type="project" value="TreeGrafter"/>
</dbReference>
<keyword evidence="3" id="KW-1003">Cell membrane</keyword>
<dbReference type="InterPro" id="IPR052156">
    <property type="entry name" value="BCAA_Transport_ATP-bd_LivF"/>
</dbReference>
<dbReference type="GO" id="GO:0015807">
    <property type="term" value="P:L-amino acid transport"/>
    <property type="evidence" value="ECO:0007669"/>
    <property type="project" value="TreeGrafter"/>
</dbReference>
<evidence type="ECO:0000256" key="7">
    <source>
        <dbReference type="ARBA" id="ARBA00022970"/>
    </source>
</evidence>
<dbReference type="SUPFAM" id="SSF52540">
    <property type="entry name" value="P-loop containing nucleoside triphosphate hydrolases"/>
    <property type="match status" value="1"/>
</dbReference>
<evidence type="ECO:0000259" key="8">
    <source>
        <dbReference type="PROSITE" id="PS50893"/>
    </source>
</evidence>
<keyword evidence="4" id="KW-0472">Membrane</keyword>
<dbReference type="GO" id="GO:0016887">
    <property type="term" value="F:ATP hydrolysis activity"/>
    <property type="evidence" value="ECO:0007669"/>
    <property type="project" value="InterPro"/>
</dbReference>
<dbReference type="Pfam" id="PF00005">
    <property type="entry name" value="ABC_tran"/>
    <property type="match status" value="1"/>
</dbReference>
<keyword evidence="5" id="KW-0547">Nucleotide-binding</keyword>
<dbReference type="EMBL" id="CP044067">
    <property type="protein sequence ID" value="QET06378.1"/>
    <property type="molecule type" value="Genomic_DNA"/>
</dbReference>
<evidence type="ECO:0000256" key="4">
    <source>
        <dbReference type="ARBA" id="ARBA00022519"/>
    </source>
</evidence>
<protein>
    <submittedName>
        <fullName evidence="9">ABC transporter ATP-binding protein</fullName>
    </submittedName>
</protein>
<name>A0A5P2HEY3_9BURK</name>